<feature type="non-terminal residue" evidence="2">
    <location>
        <position position="1"/>
    </location>
</feature>
<feature type="compositionally biased region" description="Basic and acidic residues" evidence="1">
    <location>
        <begin position="82"/>
        <end position="92"/>
    </location>
</feature>
<protein>
    <submittedName>
        <fullName evidence="2">Uncharacterized protein</fullName>
    </submittedName>
</protein>
<organism evidence="2 3">
    <name type="scientific">Thalassiosira oceanica</name>
    <name type="common">Marine diatom</name>
    <dbReference type="NCBI Taxonomy" id="159749"/>
    <lineage>
        <taxon>Eukaryota</taxon>
        <taxon>Sar</taxon>
        <taxon>Stramenopiles</taxon>
        <taxon>Ochrophyta</taxon>
        <taxon>Bacillariophyta</taxon>
        <taxon>Coscinodiscophyceae</taxon>
        <taxon>Thalassiosirophycidae</taxon>
        <taxon>Thalassiosirales</taxon>
        <taxon>Thalassiosiraceae</taxon>
        <taxon>Thalassiosira</taxon>
    </lineage>
</organism>
<evidence type="ECO:0000313" key="2">
    <source>
        <dbReference type="EMBL" id="EJK52660.1"/>
    </source>
</evidence>
<evidence type="ECO:0000256" key="1">
    <source>
        <dbReference type="SAM" id="MobiDB-lite"/>
    </source>
</evidence>
<comment type="caution">
    <text evidence="2">The sequence shown here is derived from an EMBL/GenBank/DDBJ whole genome shotgun (WGS) entry which is preliminary data.</text>
</comment>
<name>K0RHF5_THAOC</name>
<evidence type="ECO:0000313" key="3">
    <source>
        <dbReference type="Proteomes" id="UP000266841"/>
    </source>
</evidence>
<dbReference type="Proteomes" id="UP000266841">
    <property type="component" value="Unassembled WGS sequence"/>
</dbReference>
<dbReference type="EMBL" id="AGNL01039440">
    <property type="protein sequence ID" value="EJK52660.1"/>
    <property type="molecule type" value="Genomic_DNA"/>
</dbReference>
<sequence length="226" mass="23568">PQLPAFPTPRRPPFRIRLRSVSVHGSFPAAFPASVERARLTPRSRIGRLPDAERPARRTLSVARGGADDTMAEPAGAAADNPGRRVDAADREHRRRPCRASEESTPGTPGGGGGRLECTTTPTTTGAMQSDAGTPGAPDGSGPQAPRAARRRRGPDPAARSPLVGDPSRNLNLFPRQIATVDAAPGSCRTWNRRGARGGWTRSCSFWEGLGRGLGSAGAGAGRTGG</sequence>
<proteinExistence type="predicted"/>
<dbReference type="AlphaFoldDB" id="K0RHF5"/>
<feature type="region of interest" description="Disordered" evidence="1">
    <location>
        <begin position="42"/>
        <end position="171"/>
    </location>
</feature>
<accession>K0RHF5</accession>
<reference evidence="2 3" key="1">
    <citation type="journal article" date="2012" name="Genome Biol.">
        <title>Genome and low-iron response of an oceanic diatom adapted to chronic iron limitation.</title>
        <authorList>
            <person name="Lommer M."/>
            <person name="Specht M."/>
            <person name="Roy A.S."/>
            <person name="Kraemer L."/>
            <person name="Andreson R."/>
            <person name="Gutowska M.A."/>
            <person name="Wolf J."/>
            <person name="Bergner S.V."/>
            <person name="Schilhabel M.B."/>
            <person name="Klostermeier U.C."/>
            <person name="Beiko R.G."/>
            <person name="Rosenstiel P."/>
            <person name="Hippler M."/>
            <person name="Laroche J."/>
        </authorList>
    </citation>
    <scope>NUCLEOTIDE SEQUENCE [LARGE SCALE GENOMIC DNA]</scope>
    <source>
        <strain evidence="2 3">CCMP1005</strain>
    </source>
</reference>
<gene>
    <name evidence="2" type="ORF">THAOC_28044</name>
</gene>
<feature type="compositionally biased region" description="Polar residues" evidence="1">
    <location>
        <begin position="118"/>
        <end position="132"/>
    </location>
</feature>
<keyword evidence="3" id="KW-1185">Reference proteome</keyword>